<dbReference type="GeneID" id="42777675"/>
<protein>
    <recommendedName>
        <fullName evidence="3">Lipoprotein</fullName>
    </recommendedName>
</protein>
<dbReference type="RefSeq" id="WP_051195869.1">
    <property type="nucleotide sequence ID" value="NZ_CABHIH010000002.1"/>
</dbReference>
<reference evidence="1 2" key="1">
    <citation type="submission" date="2016-06" db="EMBL/GenBank/DDBJ databases">
        <authorList>
            <person name="Kjaerup R.B."/>
            <person name="Dalgaard T.S."/>
            <person name="Juul-Madsen H.R."/>
        </authorList>
    </citation>
    <scope>NUCLEOTIDE SEQUENCE [LARGE SCALE GENOMIC DNA]</scope>
    <source>
        <strain evidence="1 2">373-A1</strain>
    </source>
</reference>
<organism evidence="1 2">
    <name type="scientific">Clostridium paraputrificum</name>
    <dbReference type="NCBI Taxonomy" id="29363"/>
    <lineage>
        <taxon>Bacteria</taxon>
        <taxon>Bacillati</taxon>
        <taxon>Bacillota</taxon>
        <taxon>Clostridia</taxon>
        <taxon>Eubacteriales</taxon>
        <taxon>Clostridiaceae</taxon>
        <taxon>Clostridium</taxon>
    </lineage>
</organism>
<comment type="caution">
    <text evidence="1">The sequence shown here is derived from an EMBL/GenBank/DDBJ whole genome shotgun (WGS) entry which is preliminary data.</text>
</comment>
<sequence>MSKKIIALILGTMMTVSLVGCSNRESKEDNTKTFAIENDEKYSNLDGEWSKDITLKIFDEKFDKLFGEVRDKCKMYGLTFNEKGEESVKQEKGRTVSKKYLYLDNEKPEKNRLESLYFGRKLFGDDLSSGQITLKLSLNFDGEGALSGENKFDFGDTSLASYAEFMTGEKDRDYSKINEEIIKILKSDSGEGVYQNTINGLYEEYTINKEYLVYTLETKELQFVKEGSEENIDAATTTN</sequence>
<dbReference type="OrthoDB" id="1929962at2"/>
<dbReference type="eggNOG" id="ENOG5032DYS">
    <property type="taxonomic scope" value="Bacteria"/>
</dbReference>
<name>A0A174QL35_9CLOT</name>
<dbReference type="Proteomes" id="UP000092714">
    <property type="component" value="Unassembled WGS sequence"/>
</dbReference>
<evidence type="ECO:0000313" key="2">
    <source>
        <dbReference type="Proteomes" id="UP000092714"/>
    </source>
</evidence>
<accession>A0A174QL35</accession>
<dbReference type="PROSITE" id="PS51257">
    <property type="entry name" value="PROKAR_LIPOPROTEIN"/>
    <property type="match status" value="1"/>
</dbReference>
<evidence type="ECO:0008006" key="3">
    <source>
        <dbReference type="Google" id="ProtNLM"/>
    </source>
</evidence>
<evidence type="ECO:0000313" key="1">
    <source>
        <dbReference type="EMBL" id="OBY10806.1"/>
    </source>
</evidence>
<gene>
    <name evidence="1" type="ORF">CP373A1_09890</name>
</gene>
<dbReference type="EMBL" id="MAPZ01000019">
    <property type="protein sequence ID" value="OBY10806.1"/>
    <property type="molecule type" value="Genomic_DNA"/>
</dbReference>
<keyword evidence="2" id="KW-1185">Reference proteome</keyword>
<dbReference type="AlphaFoldDB" id="A0A174QL35"/>
<proteinExistence type="predicted"/>